<dbReference type="AlphaFoldDB" id="A0A7J7UFQ3"/>
<evidence type="ECO:0000313" key="2">
    <source>
        <dbReference type="EMBL" id="KAF6311631.1"/>
    </source>
</evidence>
<evidence type="ECO:0000313" key="3">
    <source>
        <dbReference type="Proteomes" id="UP000558488"/>
    </source>
</evidence>
<sequence length="376" mass="40433">MAAIGAPGEGLLGFPGAAGAPGASSMSRHKAGAEAATPETGALRMAHLLGSQACMDSLRQDLTDLQGTIVDVFSRAGPVRFPSWKFPDHVACDLDMVALLEHYDHVPGDPEFTQLSHAVLLELVIDRLLLLLQSCASYLEALSSEQTVPPARALGPCMSVGLTVRRFWNSLLKLGLLYQQMLSQACPPPARSPAASRCASPCTHRPGPPRAPAASTRRRWRRPWCPATPAPACRAACGRWAGHSLACARARTCPRPSATSSSWCRAARASSRCPRPPWATGRPSRAGTWPAWASTWGPSRSWWGRCGHSWRRRRSRRAACGRSWASWSRRCGRSRASGSGRRTRPSSSRPGGSGTGSSCSQKRASSGGRWPPWRGS</sequence>
<protein>
    <submittedName>
        <fullName evidence="2">Coiled-coil domain containing 157</fullName>
    </submittedName>
</protein>
<feature type="region of interest" description="Disordered" evidence="1">
    <location>
        <begin position="331"/>
        <end position="376"/>
    </location>
</feature>
<feature type="compositionally biased region" description="Low complexity" evidence="1">
    <location>
        <begin position="331"/>
        <end position="360"/>
    </location>
</feature>
<dbReference type="InterPro" id="IPR029681">
    <property type="entry name" value="CCDC157"/>
</dbReference>
<organism evidence="2 3">
    <name type="scientific">Pipistrellus kuhlii</name>
    <name type="common">Kuhl's pipistrelle</name>
    <dbReference type="NCBI Taxonomy" id="59472"/>
    <lineage>
        <taxon>Eukaryota</taxon>
        <taxon>Metazoa</taxon>
        <taxon>Chordata</taxon>
        <taxon>Craniata</taxon>
        <taxon>Vertebrata</taxon>
        <taxon>Euteleostomi</taxon>
        <taxon>Mammalia</taxon>
        <taxon>Eutheria</taxon>
        <taxon>Laurasiatheria</taxon>
        <taxon>Chiroptera</taxon>
        <taxon>Yangochiroptera</taxon>
        <taxon>Vespertilionidae</taxon>
        <taxon>Pipistrellus</taxon>
    </lineage>
</organism>
<gene>
    <name evidence="2" type="ORF">mPipKuh1_002183</name>
</gene>
<accession>A0A7J7UFQ3</accession>
<proteinExistence type="predicted"/>
<keyword evidence="3" id="KW-1185">Reference proteome</keyword>
<dbReference type="PANTHER" id="PTHR43696:SF9">
    <property type="entry name" value="COILED-COIL DOMAIN-CONTAINING PROTEIN 157"/>
    <property type="match status" value="1"/>
</dbReference>
<reference evidence="2 3" key="1">
    <citation type="journal article" date="2020" name="Nature">
        <title>Six reference-quality genomes reveal evolution of bat adaptations.</title>
        <authorList>
            <person name="Jebb D."/>
            <person name="Huang Z."/>
            <person name="Pippel M."/>
            <person name="Hughes G.M."/>
            <person name="Lavrichenko K."/>
            <person name="Devanna P."/>
            <person name="Winkler S."/>
            <person name="Jermiin L.S."/>
            <person name="Skirmuntt E.C."/>
            <person name="Katzourakis A."/>
            <person name="Burkitt-Gray L."/>
            <person name="Ray D.A."/>
            <person name="Sullivan K.A.M."/>
            <person name="Roscito J.G."/>
            <person name="Kirilenko B.M."/>
            <person name="Davalos L.M."/>
            <person name="Corthals A.P."/>
            <person name="Power M.L."/>
            <person name="Jones G."/>
            <person name="Ransome R.D."/>
            <person name="Dechmann D.K.N."/>
            <person name="Locatelli A.G."/>
            <person name="Puechmaille S.J."/>
            <person name="Fedrigo O."/>
            <person name="Jarvis E.D."/>
            <person name="Hiller M."/>
            <person name="Vernes S.C."/>
            <person name="Myers E.W."/>
            <person name="Teeling E.C."/>
        </authorList>
    </citation>
    <scope>NUCLEOTIDE SEQUENCE [LARGE SCALE GENOMIC DNA]</scope>
    <source>
        <strain evidence="2">MPipKuh1</strain>
        <tissue evidence="2">Flight muscle</tissue>
    </source>
</reference>
<dbReference type="EMBL" id="JACAGB010000020">
    <property type="protein sequence ID" value="KAF6311631.1"/>
    <property type="molecule type" value="Genomic_DNA"/>
</dbReference>
<dbReference type="PANTHER" id="PTHR43696">
    <property type="entry name" value="COILED-COIL DOMAIN-CONTAINING PROTEIN 157"/>
    <property type="match status" value="1"/>
</dbReference>
<name>A0A7J7UFQ3_PIPKU</name>
<comment type="caution">
    <text evidence="2">The sequence shown here is derived from an EMBL/GenBank/DDBJ whole genome shotgun (WGS) entry which is preliminary data.</text>
</comment>
<evidence type="ECO:0000256" key="1">
    <source>
        <dbReference type="SAM" id="MobiDB-lite"/>
    </source>
</evidence>
<dbReference type="Proteomes" id="UP000558488">
    <property type="component" value="Unassembled WGS sequence"/>
</dbReference>